<evidence type="ECO:0000313" key="2">
    <source>
        <dbReference type="EMBL" id="EFX60011.1"/>
    </source>
</evidence>
<dbReference type="Proteomes" id="UP000000305">
    <property type="component" value="Unassembled WGS sequence"/>
</dbReference>
<feature type="region of interest" description="Disordered" evidence="1">
    <location>
        <begin position="84"/>
        <end position="120"/>
    </location>
</feature>
<dbReference type="OrthoDB" id="167956at2759"/>
<protein>
    <submittedName>
        <fullName evidence="2">Uncharacterized protein</fullName>
    </submittedName>
</protein>
<reference evidence="2 3" key="1">
    <citation type="journal article" date="2011" name="Science">
        <title>The ecoresponsive genome of Daphnia pulex.</title>
        <authorList>
            <person name="Colbourne J.K."/>
            <person name="Pfrender M.E."/>
            <person name="Gilbert D."/>
            <person name="Thomas W.K."/>
            <person name="Tucker A."/>
            <person name="Oakley T.H."/>
            <person name="Tokishita S."/>
            <person name="Aerts A."/>
            <person name="Arnold G.J."/>
            <person name="Basu M.K."/>
            <person name="Bauer D.J."/>
            <person name="Caceres C.E."/>
            <person name="Carmel L."/>
            <person name="Casola C."/>
            <person name="Choi J.H."/>
            <person name="Detter J.C."/>
            <person name="Dong Q."/>
            <person name="Dusheyko S."/>
            <person name="Eads B.D."/>
            <person name="Frohlich T."/>
            <person name="Geiler-Samerotte K.A."/>
            <person name="Gerlach D."/>
            <person name="Hatcher P."/>
            <person name="Jogdeo S."/>
            <person name="Krijgsveld J."/>
            <person name="Kriventseva E.V."/>
            <person name="Kultz D."/>
            <person name="Laforsch C."/>
            <person name="Lindquist E."/>
            <person name="Lopez J."/>
            <person name="Manak J.R."/>
            <person name="Muller J."/>
            <person name="Pangilinan J."/>
            <person name="Patwardhan R.P."/>
            <person name="Pitluck S."/>
            <person name="Pritham E.J."/>
            <person name="Rechtsteiner A."/>
            <person name="Rho M."/>
            <person name="Rogozin I.B."/>
            <person name="Sakarya O."/>
            <person name="Salamov A."/>
            <person name="Schaack S."/>
            <person name="Shapiro H."/>
            <person name="Shiga Y."/>
            <person name="Skalitzky C."/>
            <person name="Smith Z."/>
            <person name="Souvorov A."/>
            <person name="Sung W."/>
            <person name="Tang Z."/>
            <person name="Tsuchiya D."/>
            <person name="Tu H."/>
            <person name="Vos H."/>
            <person name="Wang M."/>
            <person name="Wolf Y.I."/>
            <person name="Yamagata H."/>
            <person name="Yamada T."/>
            <person name="Ye Y."/>
            <person name="Shaw J.R."/>
            <person name="Andrews J."/>
            <person name="Crease T.J."/>
            <person name="Tang H."/>
            <person name="Lucas S.M."/>
            <person name="Robertson H.M."/>
            <person name="Bork P."/>
            <person name="Koonin E.V."/>
            <person name="Zdobnov E.M."/>
            <person name="Grigoriev I.V."/>
            <person name="Lynch M."/>
            <person name="Boore J.L."/>
        </authorList>
    </citation>
    <scope>NUCLEOTIDE SEQUENCE [LARGE SCALE GENOMIC DNA]</scope>
</reference>
<organism evidence="2 3">
    <name type="scientific">Daphnia pulex</name>
    <name type="common">Water flea</name>
    <dbReference type="NCBI Taxonomy" id="6669"/>
    <lineage>
        <taxon>Eukaryota</taxon>
        <taxon>Metazoa</taxon>
        <taxon>Ecdysozoa</taxon>
        <taxon>Arthropoda</taxon>
        <taxon>Crustacea</taxon>
        <taxon>Branchiopoda</taxon>
        <taxon>Diplostraca</taxon>
        <taxon>Cladocera</taxon>
        <taxon>Anomopoda</taxon>
        <taxon>Daphniidae</taxon>
        <taxon>Daphnia</taxon>
    </lineage>
</organism>
<dbReference type="AlphaFoldDB" id="E9I7L9"/>
<dbReference type="EMBL" id="GL737323">
    <property type="protein sequence ID" value="EFX60011.1"/>
    <property type="molecule type" value="Genomic_DNA"/>
</dbReference>
<sequence>NGKCTDVSVVGDATYCVTGAVCSGSGVIPAGSVCPKKDAVATKDCNKGLKSFKDGKCVLVADTVCQKIPSGAWGCVFGGSNSSGISNSTKPSSPSIQYPTPAPSTPSAKPTPAPSTPKKY</sequence>
<feature type="compositionally biased region" description="Pro residues" evidence="1">
    <location>
        <begin position="100"/>
        <end position="120"/>
    </location>
</feature>
<dbReference type="KEGG" id="dpx:DAPPUDRAFT_345865"/>
<feature type="compositionally biased region" description="Low complexity" evidence="1">
    <location>
        <begin position="84"/>
        <end position="96"/>
    </location>
</feature>
<gene>
    <name evidence="2" type="ORF">DAPPUDRAFT_345865</name>
</gene>
<evidence type="ECO:0000313" key="3">
    <source>
        <dbReference type="Proteomes" id="UP000000305"/>
    </source>
</evidence>
<dbReference type="eggNOG" id="ENOG502SB4B">
    <property type="taxonomic scope" value="Eukaryota"/>
</dbReference>
<evidence type="ECO:0000256" key="1">
    <source>
        <dbReference type="SAM" id="MobiDB-lite"/>
    </source>
</evidence>
<dbReference type="InParanoid" id="E9I7L9"/>
<keyword evidence="3" id="KW-1185">Reference proteome</keyword>
<proteinExistence type="predicted"/>
<feature type="non-terminal residue" evidence="2">
    <location>
        <position position="1"/>
    </location>
</feature>
<dbReference type="HOGENOM" id="CLU_2055515_0_0_1"/>
<accession>E9I7L9</accession>
<name>E9I7L9_DAPPU</name>